<comment type="caution">
    <text evidence="1">The sequence shown here is derived from an EMBL/GenBank/DDBJ whole genome shotgun (WGS) entry which is preliminary data.</text>
</comment>
<protein>
    <submittedName>
        <fullName evidence="1">Uncharacterized protein</fullName>
    </submittedName>
</protein>
<dbReference type="AlphaFoldDB" id="A0AAD5S8B1"/>
<name>A0AAD5S8B1_9FUNG</name>
<evidence type="ECO:0000313" key="2">
    <source>
        <dbReference type="Proteomes" id="UP001212841"/>
    </source>
</evidence>
<sequence length="75" mass="7961">MSLVPVKRKVEEASSPSWKRMFDPVGFTSVSTTPATPVARAVGSVTPVAKSVASMKPRGIPVGLLNLAKARQQKK</sequence>
<gene>
    <name evidence="1" type="ORF">HK097_010980</name>
</gene>
<keyword evidence="2" id="KW-1185">Reference proteome</keyword>
<evidence type="ECO:0000313" key="1">
    <source>
        <dbReference type="EMBL" id="KAJ3047984.1"/>
    </source>
</evidence>
<proteinExistence type="predicted"/>
<dbReference type="EMBL" id="JADGJD010000866">
    <property type="protein sequence ID" value="KAJ3047984.1"/>
    <property type="molecule type" value="Genomic_DNA"/>
</dbReference>
<organism evidence="1 2">
    <name type="scientific">Rhizophlyctis rosea</name>
    <dbReference type="NCBI Taxonomy" id="64517"/>
    <lineage>
        <taxon>Eukaryota</taxon>
        <taxon>Fungi</taxon>
        <taxon>Fungi incertae sedis</taxon>
        <taxon>Chytridiomycota</taxon>
        <taxon>Chytridiomycota incertae sedis</taxon>
        <taxon>Chytridiomycetes</taxon>
        <taxon>Rhizophlyctidales</taxon>
        <taxon>Rhizophlyctidaceae</taxon>
        <taxon>Rhizophlyctis</taxon>
    </lineage>
</organism>
<accession>A0AAD5S8B1</accession>
<reference evidence="1" key="1">
    <citation type="submission" date="2020-05" db="EMBL/GenBank/DDBJ databases">
        <title>Phylogenomic resolution of chytrid fungi.</title>
        <authorList>
            <person name="Stajich J.E."/>
            <person name="Amses K."/>
            <person name="Simmons R."/>
            <person name="Seto K."/>
            <person name="Myers J."/>
            <person name="Bonds A."/>
            <person name="Quandt C.A."/>
            <person name="Barry K."/>
            <person name="Liu P."/>
            <person name="Grigoriev I."/>
            <person name="Longcore J.E."/>
            <person name="James T.Y."/>
        </authorList>
    </citation>
    <scope>NUCLEOTIDE SEQUENCE</scope>
    <source>
        <strain evidence="1">JEL0318</strain>
    </source>
</reference>
<dbReference type="Proteomes" id="UP001212841">
    <property type="component" value="Unassembled WGS sequence"/>
</dbReference>